<protein>
    <recommendedName>
        <fullName evidence="2">L-glutamate gamma-semialdehyde dehydrogenase</fullName>
        <ecNumber evidence="2">1.2.1.88</ecNumber>
    </recommendedName>
</protein>
<gene>
    <name evidence="9" type="ORF">GCL57_12145</name>
</gene>
<dbReference type="RefSeq" id="WP_152213621.1">
    <property type="nucleotide sequence ID" value="NZ_WFLN01000009.1"/>
</dbReference>
<evidence type="ECO:0000259" key="8">
    <source>
        <dbReference type="Pfam" id="PF00171"/>
    </source>
</evidence>
<dbReference type="GO" id="GO:0004657">
    <property type="term" value="F:proline dehydrogenase activity"/>
    <property type="evidence" value="ECO:0007669"/>
    <property type="project" value="UniProtKB-ARBA"/>
</dbReference>
<dbReference type="PANTHER" id="PTHR42862">
    <property type="entry name" value="DELTA-1-PYRROLINE-5-CARBOXYLATE DEHYDROGENASE 1, ISOFORM A-RELATED"/>
    <property type="match status" value="1"/>
</dbReference>
<dbReference type="InterPro" id="IPR016162">
    <property type="entry name" value="Ald_DH_N"/>
</dbReference>
<dbReference type="Gene3D" id="3.40.605.10">
    <property type="entry name" value="Aldehyde Dehydrogenase, Chain A, domain 1"/>
    <property type="match status" value="1"/>
</dbReference>
<dbReference type="InterPro" id="IPR016160">
    <property type="entry name" value="Ald_DH_CS_CYS"/>
</dbReference>
<accession>A0A833JAW0</accession>
<dbReference type="GO" id="GO:0010133">
    <property type="term" value="P:L-proline catabolic process to L-glutamate"/>
    <property type="evidence" value="ECO:0007669"/>
    <property type="project" value="TreeGrafter"/>
</dbReference>
<evidence type="ECO:0000256" key="6">
    <source>
        <dbReference type="PROSITE-ProRule" id="PRU10007"/>
    </source>
</evidence>
<feature type="active site" evidence="6">
    <location>
        <position position="288"/>
    </location>
</feature>
<dbReference type="FunFam" id="3.40.309.10:FF:000005">
    <property type="entry name" value="1-pyrroline-5-carboxylate dehydrogenase 1"/>
    <property type="match status" value="1"/>
</dbReference>
<reference evidence="9 10" key="1">
    <citation type="submission" date="2019-10" db="EMBL/GenBank/DDBJ databases">
        <title>New genus of Silvanigrellaceae.</title>
        <authorList>
            <person name="Pitt A."/>
            <person name="Hahn M.W."/>
        </authorList>
    </citation>
    <scope>NUCLEOTIDE SEQUENCE [LARGE SCALE GENOMIC DNA]</scope>
    <source>
        <strain evidence="9 10">33A1-SZDP</strain>
    </source>
</reference>
<dbReference type="GO" id="GO:0009898">
    <property type="term" value="C:cytoplasmic side of plasma membrane"/>
    <property type="evidence" value="ECO:0007669"/>
    <property type="project" value="TreeGrafter"/>
</dbReference>
<dbReference type="InterPro" id="IPR050485">
    <property type="entry name" value="Proline_metab_enzyme"/>
</dbReference>
<dbReference type="Pfam" id="PF00171">
    <property type="entry name" value="Aldedh"/>
    <property type="match status" value="1"/>
</dbReference>
<feature type="domain" description="Aldehyde dehydrogenase" evidence="8">
    <location>
        <begin position="53"/>
        <end position="513"/>
    </location>
</feature>
<dbReference type="Proteomes" id="UP000442694">
    <property type="component" value="Unassembled WGS sequence"/>
</dbReference>
<sequence>MHKLSLKVPNNELIINPKEIPSEWEKYAEAVQKIPKNIDLPMIIDGKKVYSTKKVKNLNPSNGEAIGTYQQADFSHAQQAIEAALKAKAHWAALSPSTRIQKFRDLETILLKWKYELCATSSVECGYNSFETYVEWAELLDFVRFNNYFYAELLAEQMGDGWGETNHLQLRPLKGFTCAVTPFNFPQAIGYNLPLVMALTGNTVVWKPSDDSVMSGYLLMLALDEAGFPPGVINMITGDGKPCLPTVLTHPELTAVNFTGSFATAKAFGNYLYNSEYPRKNFPRYVAETGGKDFLVADKDVDIIDTARCITQGAFGRSGQKCSANSVAIIDEHIWPDLREALIKETNSLNICNAVDKKCDVGPVINERQFDKISSFIERAKNDKNCKVIVGGNCDKKNGFYVSPTIIEVFTEKHELLSEEIFGPVIAIKTYKKFEDIVPIIELHNYRLTGSVISRNETFLEKAVPVLSQYAGNFYINRKTTGAIVNMQPFGGDGASGTNGKAGGKWYLLNFVSQGSITRRHVRSTTPSALEKLNQF</sequence>
<evidence type="ECO:0000256" key="3">
    <source>
        <dbReference type="ARBA" id="ARBA00023002"/>
    </source>
</evidence>
<comment type="caution">
    <text evidence="9">The sequence shown here is derived from an EMBL/GenBank/DDBJ whole genome shotgun (WGS) entry which is preliminary data.</text>
</comment>
<evidence type="ECO:0000313" key="10">
    <source>
        <dbReference type="Proteomes" id="UP000442694"/>
    </source>
</evidence>
<evidence type="ECO:0000313" key="9">
    <source>
        <dbReference type="EMBL" id="KAB8028470.1"/>
    </source>
</evidence>
<keyword evidence="4" id="KW-0520">NAD</keyword>
<dbReference type="InterPro" id="IPR016163">
    <property type="entry name" value="Ald_DH_C"/>
</dbReference>
<proteinExistence type="inferred from homology"/>
<evidence type="ECO:0000256" key="1">
    <source>
        <dbReference type="ARBA" id="ARBA00004786"/>
    </source>
</evidence>
<dbReference type="SUPFAM" id="SSF53720">
    <property type="entry name" value="ALDH-like"/>
    <property type="match status" value="1"/>
</dbReference>
<dbReference type="GO" id="GO:0003842">
    <property type="term" value="F:L-glutamate gamma-semialdehyde dehydrogenase activity"/>
    <property type="evidence" value="ECO:0007669"/>
    <property type="project" value="UniProtKB-EC"/>
</dbReference>
<dbReference type="EMBL" id="WFLN01000009">
    <property type="protein sequence ID" value="KAB8028470.1"/>
    <property type="molecule type" value="Genomic_DNA"/>
</dbReference>
<evidence type="ECO:0000256" key="5">
    <source>
        <dbReference type="ARBA" id="ARBA00048142"/>
    </source>
</evidence>
<dbReference type="PROSITE" id="PS00070">
    <property type="entry name" value="ALDEHYDE_DEHYDR_CYS"/>
    <property type="match status" value="1"/>
</dbReference>
<dbReference type="InterPro" id="IPR016161">
    <property type="entry name" value="Ald_DH/histidinol_DH"/>
</dbReference>
<dbReference type="Gene3D" id="3.40.309.10">
    <property type="entry name" value="Aldehyde Dehydrogenase, Chain A, domain 2"/>
    <property type="match status" value="1"/>
</dbReference>
<dbReference type="AlphaFoldDB" id="A0A833JAW0"/>
<keyword evidence="10" id="KW-1185">Reference proteome</keyword>
<name>A0A833JAW0_9BACT</name>
<dbReference type="InterPro" id="IPR029510">
    <property type="entry name" value="Ald_DH_CS_GLU"/>
</dbReference>
<evidence type="ECO:0000256" key="2">
    <source>
        <dbReference type="ARBA" id="ARBA00012884"/>
    </source>
</evidence>
<evidence type="ECO:0000256" key="7">
    <source>
        <dbReference type="RuleBase" id="RU003345"/>
    </source>
</evidence>
<dbReference type="EC" id="1.2.1.88" evidence="2"/>
<dbReference type="PROSITE" id="PS00687">
    <property type="entry name" value="ALDEHYDE_DEHYDR_GLU"/>
    <property type="match status" value="1"/>
</dbReference>
<keyword evidence="3 7" id="KW-0560">Oxidoreductase</keyword>
<dbReference type="PANTHER" id="PTHR42862:SF1">
    <property type="entry name" value="DELTA-1-PYRROLINE-5-CARBOXYLATE DEHYDROGENASE 2, ISOFORM A-RELATED"/>
    <property type="match status" value="1"/>
</dbReference>
<comment type="pathway">
    <text evidence="1">Amino-acid degradation; L-proline degradation into L-glutamate; L-glutamate from L-proline: step 2/2.</text>
</comment>
<organism evidence="9 10">
    <name type="scientific">Fluviispira multicolorata</name>
    <dbReference type="NCBI Taxonomy" id="2654512"/>
    <lineage>
        <taxon>Bacteria</taxon>
        <taxon>Pseudomonadati</taxon>
        <taxon>Bdellovibrionota</taxon>
        <taxon>Oligoflexia</taxon>
        <taxon>Silvanigrellales</taxon>
        <taxon>Silvanigrellaceae</taxon>
        <taxon>Fluviispira</taxon>
    </lineage>
</organism>
<evidence type="ECO:0000256" key="4">
    <source>
        <dbReference type="ARBA" id="ARBA00023027"/>
    </source>
</evidence>
<comment type="similarity">
    <text evidence="7">Belongs to the aldehyde dehydrogenase family.</text>
</comment>
<dbReference type="InterPro" id="IPR015590">
    <property type="entry name" value="Aldehyde_DH_dom"/>
</dbReference>
<comment type="catalytic activity">
    <reaction evidence="5">
        <text>L-glutamate 5-semialdehyde + NAD(+) + H2O = L-glutamate + NADH + 2 H(+)</text>
        <dbReference type="Rhea" id="RHEA:30235"/>
        <dbReference type="ChEBI" id="CHEBI:15377"/>
        <dbReference type="ChEBI" id="CHEBI:15378"/>
        <dbReference type="ChEBI" id="CHEBI:29985"/>
        <dbReference type="ChEBI" id="CHEBI:57540"/>
        <dbReference type="ChEBI" id="CHEBI:57945"/>
        <dbReference type="ChEBI" id="CHEBI:58066"/>
        <dbReference type="EC" id="1.2.1.88"/>
    </reaction>
</comment>